<dbReference type="RefSeq" id="WP_090261181.1">
    <property type="nucleotide sequence ID" value="NZ_RBHZ01000001.1"/>
</dbReference>
<dbReference type="Gene3D" id="2.40.160.60">
    <property type="entry name" value="Outer membrane protein transport protein (OMPP1/FadL/TodX)"/>
    <property type="match status" value="1"/>
</dbReference>
<protein>
    <recommendedName>
        <fullName evidence="3">Long-chain fatty acid transport protein</fullName>
    </recommendedName>
</protein>
<evidence type="ECO:0000313" key="1">
    <source>
        <dbReference type="EMBL" id="SEW43797.1"/>
    </source>
</evidence>
<dbReference type="STRING" id="1267423.SAMN05216290_3988"/>
<evidence type="ECO:0008006" key="3">
    <source>
        <dbReference type="Google" id="ProtNLM"/>
    </source>
</evidence>
<dbReference type="Proteomes" id="UP000199437">
    <property type="component" value="Unassembled WGS sequence"/>
</dbReference>
<accession>A0A1I0RR59</accession>
<reference evidence="2" key="1">
    <citation type="submission" date="2016-10" db="EMBL/GenBank/DDBJ databases">
        <authorList>
            <person name="Varghese N."/>
            <person name="Submissions S."/>
        </authorList>
    </citation>
    <scope>NUCLEOTIDE SEQUENCE [LARGE SCALE GENOMIC DNA]</scope>
    <source>
        <strain evidence="2">CGMCC 1.12402</strain>
    </source>
</reference>
<name>A0A1I0RR59_9BACT</name>
<organism evidence="1 2">
    <name type="scientific">Roseivirga pacifica</name>
    <dbReference type="NCBI Taxonomy" id="1267423"/>
    <lineage>
        <taxon>Bacteria</taxon>
        <taxon>Pseudomonadati</taxon>
        <taxon>Bacteroidota</taxon>
        <taxon>Cytophagia</taxon>
        <taxon>Cytophagales</taxon>
        <taxon>Roseivirgaceae</taxon>
        <taxon>Roseivirga</taxon>
    </lineage>
</organism>
<dbReference type="EMBL" id="FOIR01000006">
    <property type="protein sequence ID" value="SEW43797.1"/>
    <property type="molecule type" value="Genomic_DNA"/>
</dbReference>
<gene>
    <name evidence="1" type="ORF">SAMN05216290_3988</name>
</gene>
<evidence type="ECO:0000313" key="2">
    <source>
        <dbReference type="Proteomes" id="UP000199437"/>
    </source>
</evidence>
<sequence length="490" mass="54702">MRHILLATVLVFCLKSLSAQDGHYWSEQYGNRSLLLAGAVVGSVEDLGAAFYNPSRLALIDNPSFLLSAKVYEFQSLKIEDALGSGDIIKNDEFSSSPALAAGSFRLPFAEGHHFSYAFLTRYQSDINIFYRTEITRDIFDEYPGQELLIGTLDWTKRLREEWFGGAWSYSPKKNFGIGVSLFYAQRKQSNSLNVRMNALSQSNEGADYYNDVNMSYAAKGLITKIGASWVKGRTSYGITITPPRLRLGGKGSFRYEEFMNGVDNSGDFVDDDVFISNSQSDLDAAYNSSLSIAVGAGVKLGQREQHGVHFSAEWFSKLDAYQIMDPAPFVGQSTGLEINAVLYDELKSVVNFGIGGELYFSEHFNTYVGFSTDFLAQYDNESTSILNEEVYNGSFLRSNLFHFSFGGVLDTSIADITFGLLYTGSSEELSRPINIPDNPGETFFNSDETFMVDYTRVRFVFGFTFPFAEDVEQKTMEALGLSGKKKNRR</sequence>
<proteinExistence type="predicted"/>
<dbReference type="AlphaFoldDB" id="A0A1I0RR59"/>
<keyword evidence="2" id="KW-1185">Reference proteome</keyword>